<evidence type="ECO:0000313" key="2">
    <source>
        <dbReference type="EMBL" id="MCG2420511.1"/>
    </source>
</evidence>
<evidence type="ECO:0000313" key="3">
    <source>
        <dbReference type="Proteomes" id="UP001139461"/>
    </source>
</evidence>
<dbReference type="GO" id="GO:0004806">
    <property type="term" value="F:triacylglycerol lipase activity"/>
    <property type="evidence" value="ECO:0007669"/>
    <property type="project" value="TreeGrafter"/>
</dbReference>
<dbReference type="SUPFAM" id="SSF53474">
    <property type="entry name" value="alpha/beta-Hydrolases"/>
    <property type="match status" value="1"/>
</dbReference>
<sequence>PLPTADSHAALPTFADAKCWHCRSCRSRPAVAYANPLATIKTNMKNSIKQLIFLSAILFFGISCAQVKMNFKFDTSYGNNEAIGKYVEINDAKIYFEEYGKGEPLLLIHGNSGSIKSMGNQIEYFKSKYRVIVADNRGQGKSELKTDSLTFNQIAKDWEGLVNYLKLDSINIIGWSDGGIVGLKMSISGNTKIKKLVAMGANLRPDTTAVNNWAVNEALRRIKMTNSKVQERDTTANWIVLRQLAGLLGNQPNMPKEDLSKIKAEVLIIAGDEDIILTKHTLEIYENIPKAQLCIMPGETHFAPASNPVLFNEIVNRFLTSPFKRPDSDFTKW</sequence>
<organism evidence="2 3">
    <name type="scientific">Aequorivita vitellina</name>
    <dbReference type="NCBI Taxonomy" id="2874475"/>
    <lineage>
        <taxon>Bacteria</taxon>
        <taxon>Pseudomonadati</taxon>
        <taxon>Bacteroidota</taxon>
        <taxon>Flavobacteriia</taxon>
        <taxon>Flavobacteriales</taxon>
        <taxon>Flavobacteriaceae</taxon>
        <taxon>Aequorivita</taxon>
    </lineage>
</organism>
<dbReference type="Pfam" id="PF00561">
    <property type="entry name" value="Abhydrolase_1"/>
    <property type="match status" value="1"/>
</dbReference>
<feature type="non-terminal residue" evidence="2">
    <location>
        <position position="1"/>
    </location>
</feature>
<feature type="domain" description="AB hydrolase-1" evidence="1">
    <location>
        <begin position="104"/>
        <end position="205"/>
    </location>
</feature>
<dbReference type="EMBL" id="JAIRBA010000066">
    <property type="protein sequence ID" value="MCG2420511.1"/>
    <property type="molecule type" value="Genomic_DNA"/>
</dbReference>
<dbReference type="PANTHER" id="PTHR43433:SF5">
    <property type="entry name" value="AB HYDROLASE-1 DOMAIN-CONTAINING PROTEIN"/>
    <property type="match status" value="1"/>
</dbReference>
<comment type="caution">
    <text evidence="2">The sequence shown here is derived from an EMBL/GenBank/DDBJ whole genome shotgun (WGS) entry which is preliminary data.</text>
</comment>
<dbReference type="Gene3D" id="3.40.50.1820">
    <property type="entry name" value="alpha/beta hydrolase"/>
    <property type="match status" value="1"/>
</dbReference>
<gene>
    <name evidence="2" type="ORF">K8089_15930</name>
</gene>
<evidence type="ECO:0000259" key="1">
    <source>
        <dbReference type="Pfam" id="PF00561"/>
    </source>
</evidence>
<dbReference type="GO" id="GO:0046503">
    <property type="term" value="P:glycerolipid catabolic process"/>
    <property type="evidence" value="ECO:0007669"/>
    <property type="project" value="TreeGrafter"/>
</dbReference>
<keyword evidence="2" id="KW-0378">Hydrolase</keyword>
<dbReference type="Proteomes" id="UP001139461">
    <property type="component" value="Unassembled WGS sequence"/>
</dbReference>
<dbReference type="InterPro" id="IPR050471">
    <property type="entry name" value="AB_hydrolase"/>
</dbReference>
<reference evidence="2" key="1">
    <citation type="submission" date="2021-09" db="EMBL/GenBank/DDBJ databases">
        <title>Genome of Aequorivita sp. strain F47161.</title>
        <authorList>
            <person name="Wang Y."/>
        </authorList>
    </citation>
    <scope>NUCLEOTIDE SEQUENCE</scope>
    <source>
        <strain evidence="2">F47161</strain>
    </source>
</reference>
<protein>
    <submittedName>
        <fullName evidence="2">Alpha/beta hydrolase</fullName>
    </submittedName>
</protein>
<dbReference type="InterPro" id="IPR000073">
    <property type="entry name" value="AB_hydrolase_1"/>
</dbReference>
<dbReference type="AlphaFoldDB" id="A0A9X1QZ31"/>
<proteinExistence type="predicted"/>
<name>A0A9X1QZ31_9FLAO</name>
<accession>A0A9X1QZ31</accession>
<keyword evidence="3" id="KW-1185">Reference proteome</keyword>
<dbReference type="PANTHER" id="PTHR43433">
    <property type="entry name" value="HYDROLASE, ALPHA/BETA FOLD FAMILY PROTEIN"/>
    <property type="match status" value="1"/>
</dbReference>
<dbReference type="RefSeq" id="WP_237604280.1">
    <property type="nucleotide sequence ID" value="NZ_JAIRBA010000066.1"/>
</dbReference>
<dbReference type="InterPro" id="IPR029058">
    <property type="entry name" value="AB_hydrolase_fold"/>
</dbReference>